<dbReference type="PaxDb" id="2903-EOD29829"/>
<dbReference type="KEGG" id="ehx:EMIHUDRAFT_233381"/>
<organism evidence="1 2">
    <name type="scientific">Emiliania huxleyi (strain CCMP1516)</name>
    <dbReference type="NCBI Taxonomy" id="280463"/>
    <lineage>
        <taxon>Eukaryota</taxon>
        <taxon>Haptista</taxon>
        <taxon>Haptophyta</taxon>
        <taxon>Prymnesiophyceae</taxon>
        <taxon>Isochrysidales</taxon>
        <taxon>Noelaerhabdaceae</taxon>
        <taxon>Emiliania</taxon>
    </lineage>
</organism>
<keyword evidence="2" id="KW-1185">Reference proteome</keyword>
<sequence>MRTESTLPIKSQVLKQNEVIACPEVVTEPEHFVACYQTNQMAKVMGLSGHFPFTFDDKTFIGSGEGSAPGPLAFVAGDDSLETLLRVNKDRYDAVKDQQFTEAEAGSAVLSSAPNNFTFVVFKSSAVFKSSSAVSMFGSEQPVVPTFSFFAEFVKSSSGFEIPLDLTRDLVAAKLTSSLASKGKDAAGDGELGWKGAYVRFGNTEPGLLNLVKGRGKWSPSGATAAAAFGGFGREVRSTLREAANQLSNKLSHAQHLDEVTWTTKNWHGLQMQRLSVVLHTAVAWQTVNELACGESGIVHGAECIAVLNGVA</sequence>
<dbReference type="RefSeq" id="XP_005782258.1">
    <property type="nucleotide sequence ID" value="XM_005782201.1"/>
</dbReference>
<proteinExistence type="predicted"/>
<accession>A0A0D3K244</accession>
<evidence type="ECO:0000313" key="2">
    <source>
        <dbReference type="Proteomes" id="UP000013827"/>
    </source>
</evidence>
<evidence type="ECO:0000313" key="1">
    <source>
        <dbReference type="EnsemblProtists" id="EOD29829"/>
    </source>
</evidence>
<dbReference type="HOGENOM" id="CLU_892645_0_0_1"/>
<dbReference type="GeneID" id="17275102"/>
<dbReference type="Proteomes" id="UP000013827">
    <property type="component" value="Unassembled WGS sequence"/>
</dbReference>
<name>A0A0D3K244_EMIH1</name>
<reference evidence="1" key="2">
    <citation type="submission" date="2024-10" db="UniProtKB">
        <authorList>
            <consortium name="EnsemblProtists"/>
        </authorList>
    </citation>
    <scope>IDENTIFICATION</scope>
</reference>
<reference evidence="2" key="1">
    <citation type="journal article" date="2013" name="Nature">
        <title>Pan genome of the phytoplankton Emiliania underpins its global distribution.</title>
        <authorList>
            <person name="Read B.A."/>
            <person name="Kegel J."/>
            <person name="Klute M.J."/>
            <person name="Kuo A."/>
            <person name="Lefebvre S.C."/>
            <person name="Maumus F."/>
            <person name="Mayer C."/>
            <person name="Miller J."/>
            <person name="Monier A."/>
            <person name="Salamov A."/>
            <person name="Young J."/>
            <person name="Aguilar M."/>
            <person name="Claverie J.M."/>
            <person name="Frickenhaus S."/>
            <person name="Gonzalez K."/>
            <person name="Herman E.K."/>
            <person name="Lin Y.C."/>
            <person name="Napier J."/>
            <person name="Ogata H."/>
            <person name="Sarno A.F."/>
            <person name="Shmutz J."/>
            <person name="Schroeder D."/>
            <person name="de Vargas C."/>
            <person name="Verret F."/>
            <person name="von Dassow P."/>
            <person name="Valentin K."/>
            <person name="Van de Peer Y."/>
            <person name="Wheeler G."/>
            <person name="Dacks J.B."/>
            <person name="Delwiche C.F."/>
            <person name="Dyhrman S.T."/>
            <person name="Glockner G."/>
            <person name="John U."/>
            <person name="Richards T."/>
            <person name="Worden A.Z."/>
            <person name="Zhang X."/>
            <person name="Grigoriev I.V."/>
            <person name="Allen A.E."/>
            <person name="Bidle K."/>
            <person name="Borodovsky M."/>
            <person name="Bowler C."/>
            <person name="Brownlee C."/>
            <person name="Cock J.M."/>
            <person name="Elias M."/>
            <person name="Gladyshev V.N."/>
            <person name="Groth M."/>
            <person name="Guda C."/>
            <person name="Hadaegh A."/>
            <person name="Iglesias-Rodriguez M.D."/>
            <person name="Jenkins J."/>
            <person name="Jones B.M."/>
            <person name="Lawson T."/>
            <person name="Leese F."/>
            <person name="Lindquist E."/>
            <person name="Lobanov A."/>
            <person name="Lomsadze A."/>
            <person name="Malik S.B."/>
            <person name="Marsh M.E."/>
            <person name="Mackinder L."/>
            <person name="Mock T."/>
            <person name="Mueller-Roeber B."/>
            <person name="Pagarete A."/>
            <person name="Parker M."/>
            <person name="Probert I."/>
            <person name="Quesneville H."/>
            <person name="Raines C."/>
            <person name="Rensing S.A."/>
            <person name="Riano-Pachon D.M."/>
            <person name="Richier S."/>
            <person name="Rokitta S."/>
            <person name="Shiraiwa Y."/>
            <person name="Soanes D.M."/>
            <person name="van der Giezen M."/>
            <person name="Wahlund T.M."/>
            <person name="Williams B."/>
            <person name="Wilson W."/>
            <person name="Wolfe G."/>
            <person name="Wurch L.L."/>
        </authorList>
    </citation>
    <scope>NUCLEOTIDE SEQUENCE</scope>
</reference>
<dbReference type="AlphaFoldDB" id="A0A0D3K244"/>
<protein>
    <submittedName>
        <fullName evidence="1">Uncharacterized protein</fullName>
    </submittedName>
</protein>
<dbReference type="EnsemblProtists" id="EOD29829">
    <property type="protein sequence ID" value="EOD29829"/>
    <property type="gene ID" value="EMIHUDRAFT_233381"/>
</dbReference>